<dbReference type="KEGG" id="asoc:CB4_02279"/>
<name>A0A0U4WHI1_9BACL</name>
<proteinExistence type="predicted"/>
<gene>
    <name evidence="1" type="ORF">CB4_02279</name>
</gene>
<dbReference type="RefSeq" id="WP_096465891.1">
    <property type="nucleotide sequence ID" value="NZ_AP017312.1"/>
</dbReference>
<dbReference type="OrthoDB" id="2678163at2"/>
<organism evidence="1 2">
    <name type="scientific">Aneurinibacillus soli</name>
    <dbReference type="NCBI Taxonomy" id="1500254"/>
    <lineage>
        <taxon>Bacteria</taxon>
        <taxon>Bacillati</taxon>
        <taxon>Bacillota</taxon>
        <taxon>Bacilli</taxon>
        <taxon>Bacillales</taxon>
        <taxon>Paenibacillaceae</taxon>
        <taxon>Aneurinibacillus group</taxon>
        <taxon>Aneurinibacillus</taxon>
    </lineage>
</organism>
<reference evidence="1 2" key="1">
    <citation type="submission" date="2015-12" db="EMBL/GenBank/DDBJ databases">
        <title>Genome sequence of Aneurinibacillus soli.</title>
        <authorList>
            <person name="Lee J.S."/>
            <person name="Lee K.C."/>
            <person name="Kim K.K."/>
            <person name="Lee B.W."/>
        </authorList>
    </citation>
    <scope>NUCLEOTIDE SEQUENCE [LARGE SCALE GENOMIC DNA]</scope>
    <source>
        <strain evidence="1 2">CB4</strain>
    </source>
</reference>
<accession>A0A0U4WHI1</accession>
<dbReference type="Proteomes" id="UP000217696">
    <property type="component" value="Chromosome"/>
</dbReference>
<dbReference type="AlphaFoldDB" id="A0A0U4WHI1"/>
<sequence>MEITVKVNRYVDSLKEVTYYLVSVNAREGLLRNDNIEKVLGTSYRDVALAHGGFIENGNEVYFKTREEAEVVRDILKDMLREKYSQEIAVQLFEQFEGWDVLEAKEGVAVIAKDMPDQDEQPIMTVISLDGVYLLQVPGTEGEYANLAGFKENREQYADVALKHGIMHLSNKGIVTVADDADEIMTWDTIEELSDIYKQFHKVCKEHLRVIV</sequence>
<evidence type="ECO:0000313" key="1">
    <source>
        <dbReference type="EMBL" id="BAU28105.1"/>
    </source>
</evidence>
<dbReference type="EMBL" id="AP017312">
    <property type="protein sequence ID" value="BAU28105.1"/>
    <property type="molecule type" value="Genomic_DNA"/>
</dbReference>
<keyword evidence="2" id="KW-1185">Reference proteome</keyword>
<evidence type="ECO:0000313" key="2">
    <source>
        <dbReference type="Proteomes" id="UP000217696"/>
    </source>
</evidence>
<protein>
    <submittedName>
        <fullName evidence="1">Uncharacterized protein</fullName>
    </submittedName>
</protein>